<comment type="caution">
    <text evidence="1">The sequence shown here is derived from an EMBL/GenBank/DDBJ whole genome shotgun (WGS) entry which is preliminary data.</text>
</comment>
<reference evidence="1 2" key="1">
    <citation type="submission" date="2021-03" db="EMBL/GenBank/DDBJ databases">
        <title>Enterococcal diversity collection.</title>
        <authorList>
            <person name="Gilmore M.S."/>
            <person name="Schwartzman J."/>
            <person name="Van Tyne D."/>
            <person name="Martin M."/>
            <person name="Earl A.M."/>
            <person name="Manson A.L."/>
            <person name="Straub T."/>
            <person name="Salamzade R."/>
            <person name="Saavedra J."/>
            <person name="Lebreton F."/>
            <person name="Prichula J."/>
            <person name="Schaufler K."/>
            <person name="Gaca A."/>
            <person name="Sgardioli B."/>
            <person name="Wagenaar J."/>
            <person name="Strong T."/>
        </authorList>
    </citation>
    <scope>NUCLEOTIDE SEQUENCE [LARGE SCALE GENOMIC DNA]</scope>
    <source>
        <strain evidence="1 2">MJM12</strain>
    </source>
</reference>
<dbReference type="RefSeq" id="WP_206902154.1">
    <property type="nucleotide sequence ID" value="NZ_JAFLVT010000001.1"/>
</dbReference>
<evidence type="ECO:0000313" key="1">
    <source>
        <dbReference type="EMBL" id="MBO0447940.1"/>
    </source>
</evidence>
<gene>
    <name evidence="1" type="ORF">JZO76_00155</name>
</gene>
<sequence length="95" mass="10871">MEKIPDANDLRKKAKELEGLEDAIAKHIIKAVDEGSKQLKLNLSYDDGDLNYFGKNKEMMINLLESKNYEVELIPRIILSGGFETYPEGLRIDWS</sequence>
<dbReference type="EMBL" id="JAFLVT010000001">
    <property type="protein sequence ID" value="MBO0447940.1"/>
    <property type="molecule type" value="Genomic_DNA"/>
</dbReference>
<evidence type="ECO:0000313" key="2">
    <source>
        <dbReference type="Proteomes" id="UP000664256"/>
    </source>
</evidence>
<dbReference type="Proteomes" id="UP000664256">
    <property type="component" value="Unassembled WGS sequence"/>
</dbReference>
<accession>A0ABS3H3A7</accession>
<protein>
    <submittedName>
        <fullName evidence="1">Uncharacterized protein</fullName>
    </submittedName>
</protein>
<proteinExistence type="predicted"/>
<organism evidence="1 2">
    <name type="scientific">Candidatus Enterococcus myersii</name>
    <dbReference type="NCBI Taxonomy" id="2815322"/>
    <lineage>
        <taxon>Bacteria</taxon>
        <taxon>Bacillati</taxon>
        <taxon>Bacillota</taxon>
        <taxon>Bacilli</taxon>
        <taxon>Lactobacillales</taxon>
        <taxon>Enterococcaceae</taxon>
        <taxon>Enterococcus</taxon>
    </lineage>
</organism>
<keyword evidence="2" id="KW-1185">Reference proteome</keyword>
<name>A0ABS3H3A7_9ENTE</name>